<dbReference type="Proteomes" id="UP000053841">
    <property type="component" value="Unassembled WGS sequence"/>
</dbReference>
<evidence type="ECO:0000313" key="2">
    <source>
        <dbReference type="EMBL" id="EUC35687.1"/>
    </source>
</evidence>
<protein>
    <submittedName>
        <fullName evidence="2">Uncharacterized protein</fullName>
    </submittedName>
</protein>
<feature type="region of interest" description="Disordered" evidence="1">
    <location>
        <begin position="1"/>
        <end position="20"/>
    </location>
</feature>
<accession>W6Y7U6</accession>
<sequence length="59" mass="6890">MRQTPTWPMMPADPRLSSLGPRTVDCGSLIEMRQWLSGALAQRYCHQFNQRDFRRPNSP</sequence>
<proteinExistence type="predicted"/>
<evidence type="ECO:0000256" key="1">
    <source>
        <dbReference type="SAM" id="MobiDB-lite"/>
    </source>
</evidence>
<evidence type="ECO:0000313" key="3">
    <source>
        <dbReference type="Proteomes" id="UP000053841"/>
    </source>
</evidence>
<dbReference type="GeneID" id="19147843"/>
<gene>
    <name evidence="2" type="ORF">COCCADRAFT_34807</name>
</gene>
<dbReference type="OrthoDB" id="3659212at2759"/>
<dbReference type="RefSeq" id="XP_007709986.1">
    <property type="nucleotide sequence ID" value="XM_007711796.1"/>
</dbReference>
<dbReference type="HOGENOM" id="CLU_2960386_0_0_1"/>
<name>W6Y7U6_COCC2</name>
<dbReference type="EMBL" id="KI964571">
    <property type="protein sequence ID" value="EUC35687.1"/>
    <property type="molecule type" value="Genomic_DNA"/>
</dbReference>
<organism evidence="2 3">
    <name type="scientific">Cochliobolus carbonum (strain 26-R-13)</name>
    <name type="common">Maize leaf spot fungus</name>
    <name type="synonym">Bipolaris zeicola</name>
    <dbReference type="NCBI Taxonomy" id="930089"/>
    <lineage>
        <taxon>Eukaryota</taxon>
        <taxon>Fungi</taxon>
        <taxon>Dikarya</taxon>
        <taxon>Ascomycota</taxon>
        <taxon>Pezizomycotina</taxon>
        <taxon>Dothideomycetes</taxon>
        <taxon>Pleosporomycetidae</taxon>
        <taxon>Pleosporales</taxon>
        <taxon>Pleosporineae</taxon>
        <taxon>Pleosporaceae</taxon>
        <taxon>Bipolaris</taxon>
    </lineage>
</organism>
<dbReference type="KEGG" id="bze:COCCADRAFT_34807"/>
<reference evidence="2 3" key="1">
    <citation type="journal article" date="2013" name="PLoS Genet.">
        <title>Comparative genome structure, secondary metabolite, and effector coding capacity across Cochliobolus pathogens.</title>
        <authorList>
            <person name="Condon B.J."/>
            <person name="Leng Y."/>
            <person name="Wu D."/>
            <person name="Bushley K.E."/>
            <person name="Ohm R.A."/>
            <person name="Otillar R."/>
            <person name="Martin J."/>
            <person name="Schackwitz W."/>
            <person name="Grimwood J."/>
            <person name="MohdZainudin N."/>
            <person name="Xue C."/>
            <person name="Wang R."/>
            <person name="Manning V.A."/>
            <person name="Dhillon B."/>
            <person name="Tu Z.J."/>
            <person name="Steffenson B.J."/>
            <person name="Salamov A."/>
            <person name="Sun H."/>
            <person name="Lowry S."/>
            <person name="LaButti K."/>
            <person name="Han J."/>
            <person name="Copeland A."/>
            <person name="Lindquist E."/>
            <person name="Barry K."/>
            <person name="Schmutz J."/>
            <person name="Baker S.E."/>
            <person name="Ciuffetti L.M."/>
            <person name="Grigoriev I.V."/>
            <person name="Zhong S."/>
            <person name="Turgeon B.G."/>
        </authorList>
    </citation>
    <scope>NUCLEOTIDE SEQUENCE [LARGE SCALE GENOMIC DNA]</scope>
    <source>
        <strain evidence="2 3">26-R-13</strain>
    </source>
</reference>
<keyword evidence="3" id="KW-1185">Reference proteome</keyword>
<dbReference type="AlphaFoldDB" id="W6Y7U6"/>